<name>A0A061H7K5_9BASI</name>
<dbReference type="InterPro" id="IPR005475">
    <property type="entry name" value="Transketolase-like_Pyr-bd"/>
</dbReference>
<dbReference type="Gene3D" id="3.40.50.920">
    <property type="match status" value="1"/>
</dbReference>
<dbReference type="GO" id="GO:0007584">
    <property type="term" value="P:response to nutrient"/>
    <property type="evidence" value="ECO:0007669"/>
    <property type="project" value="TreeGrafter"/>
</dbReference>
<dbReference type="eggNOG" id="KOG0525">
    <property type="taxonomic scope" value="Eukaryota"/>
</dbReference>
<dbReference type="Pfam" id="PF02779">
    <property type="entry name" value="Transket_pyr"/>
    <property type="match status" value="1"/>
</dbReference>
<evidence type="ECO:0000256" key="4">
    <source>
        <dbReference type="ARBA" id="ARBA00051764"/>
    </source>
</evidence>
<dbReference type="EC" id="1.2.4.4" evidence="2"/>
<evidence type="ECO:0000256" key="3">
    <source>
        <dbReference type="ARBA" id="ARBA00023002"/>
    </source>
</evidence>
<dbReference type="GeneID" id="19318013"/>
<dbReference type="CDD" id="cd07036">
    <property type="entry name" value="TPP_PYR_E1-PDHc-beta_like"/>
    <property type="match status" value="1"/>
</dbReference>
<dbReference type="HOGENOM" id="CLU_012907_1_0_1"/>
<dbReference type="InterPro" id="IPR033248">
    <property type="entry name" value="Transketolase_C"/>
</dbReference>
<dbReference type="SUPFAM" id="SSF52518">
    <property type="entry name" value="Thiamin diphosphate-binding fold (THDP-binding)"/>
    <property type="match status" value="1"/>
</dbReference>
<accession>A0A061H7K5</accession>
<dbReference type="GO" id="GO:0006091">
    <property type="term" value="P:generation of precursor metabolites and energy"/>
    <property type="evidence" value="ECO:0007669"/>
    <property type="project" value="UniProtKB-ARBA"/>
</dbReference>
<dbReference type="OrthoDB" id="878at2759"/>
<dbReference type="Gene3D" id="3.40.50.970">
    <property type="match status" value="1"/>
</dbReference>
<dbReference type="FunFam" id="3.40.50.970:FF:000001">
    <property type="entry name" value="Pyruvate dehydrogenase E1 beta subunit"/>
    <property type="match status" value="1"/>
</dbReference>
<dbReference type="GO" id="GO:0003863">
    <property type="term" value="F:branched-chain 2-oxo acid dehydrogenase activity"/>
    <property type="evidence" value="ECO:0007669"/>
    <property type="project" value="UniProtKB-EC"/>
</dbReference>
<evidence type="ECO:0000256" key="2">
    <source>
        <dbReference type="ARBA" id="ARBA00012277"/>
    </source>
</evidence>
<dbReference type="GO" id="GO:0009083">
    <property type="term" value="P:branched-chain amino acid catabolic process"/>
    <property type="evidence" value="ECO:0007669"/>
    <property type="project" value="TreeGrafter"/>
</dbReference>
<comment type="cofactor">
    <cofactor evidence="1">
        <name>thiamine diphosphate</name>
        <dbReference type="ChEBI" id="CHEBI:58937"/>
    </cofactor>
</comment>
<gene>
    <name evidence="6" type="ORF">PFL1_03906</name>
</gene>
<dbReference type="InterPro" id="IPR029061">
    <property type="entry name" value="THDP-binding"/>
</dbReference>
<protein>
    <recommendedName>
        <fullName evidence="2">3-methyl-2-oxobutanoate dehydrogenase (2-methylpropanoyl-transferring)</fullName>
        <ecNumber evidence="2">1.2.4.4</ecNumber>
    </recommendedName>
</protein>
<dbReference type="SUPFAM" id="SSF52922">
    <property type="entry name" value="TK C-terminal domain-like"/>
    <property type="match status" value="1"/>
</dbReference>
<evidence type="ECO:0000313" key="6">
    <source>
        <dbReference type="EMBL" id="EPQ28603.1"/>
    </source>
</evidence>
<dbReference type="AlphaFoldDB" id="A0A061H7K5"/>
<reference evidence="6 7" key="1">
    <citation type="journal article" date="2013" name="Plant Cell">
        <title>The transition from a phytopathogenic smut ancestor to an anamorphic biocontrol agent deciphered by comparative whole-genome analysis.</title>
        <authorList>
            <person name="Lefebvre F."/>
            <person name="Joly D.L."/>
            <person name="Labbe C."/>
            <person name="Teichmann B."/>
            <person name="Linning R."/>
            <person name="Belzile F."/>
            <person name="Bakkeren G."/>
            <person name="Belanger R.R."/>
        </authorList>
    </citation>
    <scope>NUCLEOTIDE SEQUENCE [LARGE SCALE GENOMIC DNA]</scope>
    <source>
        <strain evidence="6 7">PF-1</strain>
    </source>
</reference>
<proteinExistence type="predicted"/>
<evidence type="ECO:0000259" key="5">
    <source>
        <dbReference type="SMART" id="SM00861"/>
    </source>
</evidence>
<dbReference type="RefSeq" id="XP_007879620.1">
    <property type="nucleotide sequence ID" value="XM_007881429.1"/>
</dbReference>
<feature type="domain" description="Transketolase-like pyrimidine-binding" evidence="5">
    <location>
        <begin position="8"/>
        <end position="183"/>
    </location>
</feature>
<dbReference type="InterPro" id="IPR009014">
    <property type="entry name" value="Transketo_C/PFOR_II"/>
</dbReference>
<dbReference type="PANTHER" id="PTHR42980:SF1">
    <property type="entry name" value="2-OXOISOVALERATE DEHYDROGENASE SUBUNIT BETA, MITOCHONDRIAL"/>
    <property type="match status" value="1"/>
</dbReference>
<comment type="catalytic activity">
    <reaction evidence="4">
        <text>N(6)-[(R)-lipoyl]-L-lysyl-[protein] + 3-methyl-2-oxobutanoate + H(+) = N(6)-[(R)-S(8)-2-methylpropanoyldihydrolipoyl]-L-lysyl-[protein] + CO2</text>
        <dbReference type="Rhea" id="RHEA:13457"/>
        <dbReference type="Rhea" id="RHEA-COMP:10474"/>
        <dbReference type="Rhea" id="RHEA-COMP:10497"/>
        <dbReference type="ChEBI" id="CHEBI:11851"/>
        <dbReference type="ChEBI" id="CHEBI:15378"/>
        <dbReference type="ChEBI" id="CHEBI:16526"/>
        <dbReference type="ChEBI" id="CHEBI:83099"/>
        <dbReference type="ChEBI" id="CHEBI:83142"/>
        <dbReference type="EC" id="1.2.4.4"/>
    </reaction>
    <physiologicalReaction direction="left-to-right" evidence="4">
        <dbReference type="Rhea" id="RHEA:13458"/>
    </physiologicalReaction>
</comment>
<evidence type="ECO:0000256" key="1">
    <source>
        <dbReference type="ARBA" id="ARBA00001964"/>
    </source>
</evidence>
<dbReference type="FunFam" id="3.40.50.920:FF:000001">
    <property type="entry name" value="Pyruvate dehydrogenase E1 beta subunit"/>
    <property type="match status" value="1"/>
</dbReference>
<dbReference type="SMART" id="SM00861">
    <property type="entry name" value="Transket_pyr"/>
    <property type="match status" value="1"/>
</dbReference>
<dbReference type="EMBL" id="KE361634">
    <property type="protein sequence ID" value="EPQ28603.1"/>
    <property type="molecule type" value="Genomic_DNA"/>
</dbReference>
<organism evidence="6 7">
    <name type="scientific">Pseudozyma flocculosa PF-1</name>
    <dbReference type="NCBI Taxonomy" id="1277687"/>
    <lineage>
        <taxon>Eukaryota</taxon>
        <taxon>Fungi</taxon>
        <taxon>Dikarya</taxon>
        <taxon>Basidiomycota</taxon>
        <taxon>Ustilaginomycotina</taxon>
        <taxon>Ustilaginomycetes</taxon>
        <taxon>Ustilaginales</taxon>
        <taxon>Ustilaginaceae</taxon>
        <taxon>Pseudozyma</taxon>
    </lineage>
</organism>
<dbReference type="Proteomes" id="UP000053664">
    <property type="component" value="Unassembled WGS sequence"/>
</dbReference>
<dbReference type="Pfam" id="PF02780">
    <property type="entry name" value="Transketolase_C"/>
    <property type="match status" value="1"/>
</dbReference>
<dbReference type="KEGG" id="pfp:PFL1_03906"/>
<keyword evidence="3" id="KW-0560">Oxidoreductase</keyword>
<sequence>MGRSLLGCRRGRAIRDAQAHALAADETTCIFGEDVAFGGVFRSTVGLAEEFGRERVFNTPLCEQGLVGFGIGMADMGHTAVAEVQFADYIFPAFDQIVNEAAKYNYRSGGMFSAGKLTIRSPCMAVGHGALYHSQSVEQFFMAVPGVKVVIPRSPIQAKGLLLASIRDPNPVIFLEPKVLYRASVEQVPEDDFTLPLSKAEVIEPGKDITLLSWGTPLYSCVEAINMLRNPPASIAEHFPKDLRNASVELIDLRTILPWDRETVAKSVAKTGRCVIVHEAPITAGAGAEIGAYLQDKCFLHLEAPICRIGGWDTPFPHVHETFYKPETVRIADALVRTLSY</sequence>
<evidence type="ECO:0000313" key="7">
    <source>
        <dbReference type="Proteomes" id="UP000053664"/>
    </source>
</evidence>
<dbReference type="PANTHER" id="PTHR42980">
    <property type="entry name" value="2-OXOISOVALERATE DEHYDROGENASE SUBUNIT BETA-RELATED"/>
    <property type="match status" value="1"/>
</dbReference>